<protein>
    <recommendedName>
        <fullName evidence="9">Glycosyltransferase RgtA/B/C/D-like domain-containing protein</fullName>
    </recommendedName>
</protein>
<accession>A0A9X9XH07</accession>
<dbReference type="GO" id="GO:0009103">
    <property type="term" value="P:lipopolysaccharide biosynthetic process"/>
    <property type="evidence" value="ECO:0007669"/>
    <property type="project" value="UniProtKB-ARBA"/>
</dbReference>
<keyword evidence="11" id="KW-1185">Reference proteome</keyword>
<dbReference type="PANTHER" id="PTHR33908">
    <property type="entry name" value="MANNOSYLTRANSFERASE YKCB-RELATED"/>
    <property type="match status" value="1"/>
</dbReference>
<feature type="transmembrane region" description="Helical" evidence="8">
    <location>
        <begin position="297"/>
        <end position="319"/>
    </location>
</feature>
<keyword evidence="4" id="KW-0808">Transferase</keyword>
<evidence type="ECO:0000313" key="10">
    <source>
        <dbReference type="EMBL" id="MBR0682993.1"/>
    </source>
</evidence>
<feature type="domain" description="Glycosyltransferase RgtA/B/C/D-like" evidence="9">
    <location>
        <begin position="55"/>
        <end position="221"/>
    </location>
</feature>
<organism evidence="10 11">
    <name type="scientific">Neoroseomonas eburnea</name>
    <dbReference type="NCBI Taxonomy" id="1346889"/>
    <lineage>
        <taxon>Bacteria</taxon>
        <taxon>Pseudomonadati</taxon>
        <taxon>Pseudomonadota</taxon>
        <taxon>Alphaproteobacteria</taxon>
        <taxon>Acetobacterales</taxon>
        <taxon>Acetobacteraceae</taxon>
        <taxon>Neoroseomonas</taxon>
    </lineage>
</organism>
<evidence type="ECO:0000256" key="8">
    <source>
        <dbReference type="SAM" id="Phobius"/>
    </source>
</evidence>
<dbReference type="InterPro" id="IPR038731">
    <property type="entry name" value="RgtA/B/C-like"/>
</dbReference>
<comment type="caution">
    <text evidence="10">The sequence shown here is derived from an EMBL/GenBank/DDBJ whole genome shotgun (WGS) entry which is preliminary data.</text>
</comment>
<dbReference type="PANTHER" id="PTHR33908:SF3">
    <property type="entry name" value="UNDECAPRENYL PHOSPHATE-ALPHA-4-AMINO-4-DEOXY-L-ARABINOSE ARABINOSYL TRANSFERASE"/>
    <property type="match status" value="1"/>
</dbReference>
<keyword evidence="3" id="KW-0328">Glycosyltransferase</keyword>
<evidence type="ECO:0000256" key="7">
    <source>
        <dbReference type="ARBA" id="ARBA00023136"/>
    </source>
</evidence>
<dbReference type="GO" id="GO:0016763">
    <property type="term" value="F:pentosyltransferase activity"/>
    <property type="evidence" value="ECO:0007669"/>
    <property type="project" value="TreeGrafter"/>
</dbReference>
<gene>
    <name evidence="10" type="ORF">GXW74_21050</name>
</gene>
<proteinExistence type="predicted"/>
<dbReference type="RefSeq" id="WP_211848532.1">
    <property type="nucleotide sequence ID" value="NZ_JAAEDL010000025.1"/>
</dbReference>
<feature type="transmembrane region" description="Helical" evidence="8">
    <location>
        <begin position="126"/>
        <end position="146"/>
    </location>
</feature>
<evidence type="ECO:0000259" key="9">
    <source>
        <dbReference type="Pfam" id="PF13231"/>
    </source>
</evidence>
<evidence type="ECO:0000256" key="4">
    <source>
        <dbReference type="ARBA" id="ARBA00022679"/>
    </source>
</evidence>
<dbReference type="Proteomes" id="UP001138709">
    <property type="component" value="Unassembled WGS sequence"/>
</dbReference>
<evidence type="ECO:0000256" key="6">
    <source>
        <dbReference type="ARBA" id="ARBA00022989"/>
    </source>
</evidence>
<evidence type="ECO:0000256" key="2">
    <source>
        <dbReference type="ARBA" id="ARBA00022475"/>
    </source>
</evidence>
<evidence type="ECO:0000256" key="3">
    <source>
        <dbReference type="ARBA" id="ARBA00022676"/>
    </source>
</evidence>
<feature type="transmembrane region" description="Helical" evidence="8">
    <location>
        <begin position="178"/>
        <end position="195"/>
    </location>
</feature>
<reference evidence="10" key="1">
    <citation type="submission" date="2020-01" db="EMBL/GenBank/DDBJ databases">
        <authorList>
            <person name="Rat A."/>
        </authorList>
    </citation>
    <scope>NUCLEOTIDE SEQUENCE</scope>
    <source>
        <strain evidence="10">LMG 31228</strain>
    </source>
</reference>
<reference evidence="10" key="2">
    <citation type="journal article" date="2021" name="Syst. Appl. Microbiol.">
        <title>Roseomonas hellenica sp. nov., isolated from roots of wild-growing Alkanna tinctoria.</title>
        <authorList>
            <person name="Rat A."/>
            <person name="Naranjo H.D."/>
            <person name="Lebbe L."/>
            <person name="Cnockaert M."/>
            <person name="Krigas N."/>
            <person name="Grigoriadou K."/>
            <person name="Maloupa E."/>
            <person name="Willems A."/>
        </authorList>
    </citation>
    <scope>NUCLEOTIDE SEQUENCE</scope>
    <source>
        <strain evidence="10">LMG 31228</strain>
    </source>
</reference>
<evidence type="ECO:0000313" key="11">
    <source>
        <dbReference type="Proteomes" id="UP001138709"/>
    </source>
</evidence>
<keyword evidence="7 8" id="KW-0472">Membrane</keyword>
<dbReference type="AlphaFoldDB" id="A0A9X9XH07"/>
<feature type="transmembrane region" description="Helical" evidence="8">
    <location>
        <begin position="325"/>
        <end position="343"/>
    </location>
</feature>
<comment type="subcellular location">
    <subcellularLocation>
        <location evidence="1">Cell membrane</location>
        <topology evidence="1">Multi-pass membrane protein</topology>
    </subcellularLocation>
</comment>
<dbReference type="EMBL" id="JAAEDL010000025">
    <property type="protein sequence ID" value="MBR0682993.1"/>
    <property type="molecule type" value="Genomic_DNA"/>
</dbReference>
<dbReference type="Pfam" id="PF13231">
    <property type="entry name" value="PMT_2"/>
    <property type="match status" value="1"/>
</dbReference>
<keyword evidence="2" id="KW-1003">Cell membrane</keyword>
<keyword evidence="5 8" id="KW-0812">Transmembrane</keyword>
<dbReference type="GO" id="GO:0005886">
    <property type="term" value="C:plasma membrane"/>
    <property type="evidence" value="ECO:0007669"/>
    <property type="project" value="UniProtKB-SubCell"/>
</dbReference>
<name>A0A9X9XH07_9PROT</name>
<sequence>MDRYGGLAAVLVVAAALRLHNLGAWGLWVDEVATAYFASLPWDELFGPVARIETNPPVYYGFVKAWMALAGSSDGALRLPSALAGIGSVAATWVLIRQAFGARAALLAALMLAVSAAHVFESREARPYAFIFLFYGLGLLAARAMAERLARPGAFPAWPALALAVAGAATAAMHYTGILVAATAYAYVLALLLVRRQVSWRALAWICASGMLCLVLAAPIIALALHLAADPSNSASWLRAAKGVRVPRSLIETLFVNPADMMPDDALRIVVSFAASFFAFVMLWLGIRAGGLRREAAALVGVLGFALLLFLCAEMISPIIVPRSVAFATVPVIGLMAAAIATVPARGLRALAFAIFTVIQGPALAIAVGAPYSEDWRALAAVLASRATPPDVVVTTGAFEGLALIRSDGGRHRPDIVVPQTNGMPLQIRVVQSVEHATATRADGLAAAICARMPGPASVWVAMRSSVALDQLMPVMEASLEAAGARRVGRYIRGVLALDQWQGLSCPNAAPRAPA</sequence>
<dbReference type="GO" id="GO:0010041">
    <property type="term" value="P:response to iron(III) ion"/>
    <property type="evidence" value="ECO:0007669"/>
    <property type="project" value="TreeGrafter"/>
</dbReference>
<feature type="transmembrane region" description="Helical" evidence="8">
    <location>
        <begin position="350"/>
        <end position="372"/>
    </location>
</feature>
<feature type="transmembrane region" description="Helical" evidence="8">
    <location>
        <begin position="266"/>
        <end position="285"/>
    </location>
</feature>
<dbReference type="InterPro" id="IPR050297">
    <property type="entry name" value="LipidA_mod_glycosyltrf_83"/>
</dbReference>
<feature type="transmembrane region" description="Helical" evidence="8">
    <location>
        <begin position="202"/>
        <end position="229"/>
    </location>
</feature>
<keyword evidence="6 8" id="KW-1133">Transmembrane helix</keyword>
<feature type="transmembrane region" description="Helical" evidence="8">
    <location>
        <begin position="103"/>
        <end position="120"/>
    </location>
</feature>
<evidence type="ECO:0000256" key="5">
    <source>
        <dbReference type="ARBA" id="ARBA00022692"/>
    </source>
</evidence>
<evidence type="ECO:0000256" key="1">
    <source>
        <dbReference type="ARBA" id="ARBA00004651"/>
    </source>
</evidence>